<dbReference type="InterPro" id="IPR029767">
    <property type="entry name" value="WecB-like"/>
</dbReference>
<dbReference type="Pfam" id="PF02350">
    <property type="entry name" value="Epimerase_2"/>
    <property type="match status" value="1"/>
</dbReference>
<evidence type="ECO:0000259" key="2">
    <source>
        <dbReference type="Pfam" id="PF02350"/>
    </source>
</evidence>
<evidence type="ECO:0000313" key="3">
    <source>
        <dbReference type="EMBL" id="WXB14371.1"/>
    </source>
</evidence>
<evidence type="ECO:0000256" key="1">
    <source>
        <dbReference type="RuleBase" id="RU003513"/>
    </source>
</evidence>
<organism evidence="3 4">
    <name type="scientific">Pendulispora albinea</name>
    <dbReference type="NCBI Taxonomy" id="2741071"/>
    <lineage>
        <taxon>Bacteria</taxon>
        <taxon>Pseudomonadati</taxon>
        <taxon>Myxococcota</taxon>
        <taxon>Myxococcia</taxon>
        <taxon>Myxococcales</taxon>
        <taxon>Sorangiineae</taxon>
        <taxon>Pendulisporaceae</taxon>
        <taxon>Pendulispora</taxon>
    </lineage>
</organism>
<dbReference type="EMBL" id="CP089984">
    <property type="protein sequence ID" value="WXB14371.1"/>
    <property type="molecule type" value="Genomic_DNA"/>
</dbReference>
<dbReference type="RefSeq" id="WP_394823991.1">
    <property type="nucleotide sequence ID" value="NZ_CP089984.1"/>
</dbReference>
<dbReference type="SUPFAM" id="SSF53756">
    <property type="entry name" value="UDP-Glycosyltransferase/glycogen phosphorylase"/>
    <property type="match status" value="1"/>
</dbReference>
<dbReference type="InterPro" id="IPR003331">
    <property type="entry name" value="UDP_GlcNAc_Epimerase_2_dom"/>
</dbReference>
<gene>
    <name evidence="3" type="ORF">LZC94_41915</name>
</gene>
<keyword evidence="4" id="KW-1185">Reference proteome</keyword>
<evidence type="ECO:0000313" key="4">
    <source>
        <dbReference type="Proteomes" id="UP001370348"/>
    </source>
</evidence>
<dbReference type="Gene3D" id="3.40.50.2000">
    <property type="entry name" value="Glycogen Phosphorylase B"/>
    <property type="match status" value="2"/>
</dbReference>
<accession>A0ABZ2LX80</accession>
<feature type="domain" description="UDP-N-acetylglucosamine 2-epimerase" evidence="2">
    <location>
        <begin position="30"/>
        <end position="334"/>
    </location>
</feature>
<reference evidence="3 4" key="1">
    <citation type="submission" date="2021-12" db="EMBL/GenBank/DDBJ databases">
        <title>Discovery of the Pendulisporaceae a myxobacterial family with distinct sporulation behavior and unique specialized metabolism.</title>
        <authorList>
            <person name="Garcia R."/>
            <person name="Popoff A."/>
            <person name="Bader C.D."/>
            <person name="Loehr J."/>
            <person name="Walesch S."/>
            <person name="Walt C."/>
            <person name="Boldt J."/>
            <person name="Bunk B."/>
            <person name="Haeckl F.J.F.P.J."/>
            <person name="Gunesch A.P."/>
            <person name="Birkelbach J."/>
            <person name="Nuebel U."/>
            <person name="Pietschmann T."/>
            <person name="Bach T."/>
            <person name="Mueller R."/>
        </authorList>
    </citation>
    <scope>NUCLEOTIDE SEQUENCE [LARGE SCALE GENOMIC DNA]</scope>
    <source>
        <strain evidence="3 4">MSr11954</strain>
    </source>
</reference>
<protein>
    <submittedName>
        <fullName evidence="3">UDP-N-acetylglucosamine 2-epimerase</fullName>
    </submittedName>
</protein>
<sequence length="370" mass="40846">MSNGLLYFFVGTTAELIKLVPVIAQARARNLPFRIIASGQNDIASSELWALAGVPGPDETLHTGSIHQSAAGLASWLARTAITGLAQLRRTFRRDGASRVAVIVHGDTVSTLLGATLAKALGAQVFHVEAGLRSFNYVQPFPEEICRVLVGRMANVAFCPNQWAADHLTSHRGLRTIVTGENTLLDSLKLALATRPPEETFDFLPENFFLLVLHRQENLFSKALVTHVIDAAERVAQGIRCVFVLHKLTEVALRRFGLLERVRQSDRFVLVPRLSYVTFTQTLARARFVITDGGSNQEESYYLGKPCLLLRKTTERIEGLNENVVLSPDPASAIASFAARHEEHARPVVSLEKSPSEIIVDTLEEWLRHG</sequence>
<keyword evidence="1" id="KW-0413">Isomerase</keyword>
<dbReference type="PANTHER" id="PTHR43174">
    <property type="entry name" value="UDP-N-ACETYLGLUCOSAMINE 2-EPIMERASE"/>
    <property type="match status" value="1"/>
</dbReference>
<comment type="similarity">
    <text evidence="1">Belongs to the UDP-N-acetylglucosamine 2-epimerase family.</text>
</comment>
<proteinExistence type="inferred from homology"/>
<dbReference type="PANTHER" id="PTHR43174:SF3">
    <property type="entry name" value="UDP-N-ACETYLGLUCOSAMINE 2-EPIMERASE"/>
    <property type="match status" value="1"/>
</dbReference>
<name>A0ABZ2LX80_9BACT</name>
<dbReference type="Proteomes" id="UP001370348">
    <property type="component" value="Chromosome"/>
</dbReference>